<evidence type="ECO:0000313" key="7">
    <source>
        <dbReference type="EMBL" id="CAG5086643.1"/>
    </source>
</evidence>
<evidence type="ECO:0000256" key="5">
    <source>
        <dbReference type="ARBA" id="ARBA00023136"/>
    </source>
</evidence>
<feature type="transmembrane region" description="Helical" evidence="6">
    <location>
        <begin position="176"/>
        <end position="195"/>
    </location>
</feature>
<keyword evidence="5 6" id="KW-0472">Membrane</keyword>
<dbReference type="EMBL" id="OU015568">
    <property type="protein sequence ID" value="CAG5086643.1"/>
    <property type="molecule type" value="Genomic_DNA"/>
</dbReference>
<evidence type="ECO:0000313" key="8">
    <source>
        <dbReference type="Proteomes" id="UP001158576"/>
    </source>
</evidence>
<evidence type="ECO:0000256" key="4">
    <source>
        <dbReference type="ARBA" id="ARBA00022989"/>
    </source>
</evidence>
<name>A0ABN7S1S3_OIKDI</name>
<dbReference type="InterPro" id="IPR038213">
    <property type="entry name" value="IFI6/IFI27-like_sf"/>
</dbReference>
<dbReference type="Gene3D" id="6.10.110.10">
    <property type="match status" value="1"/>
</dbReference>
<sequence>MSDQEEDEKKSIASVNNEIVPLKNVPKITVRFHNNTQVSVIVHLSSIGSFVHEQRSVPSNASVEFEIAEGLAFVVLAVSSENAPASIRETLENPLPEIADRINHRRMITTSRNNRLFQIFGGPIQDEAEENWMKLFICSTYDSFNDFPRIRALPETKNKDASAGDKALRFAKNNKTALIAGTACAAAGALFLPVALPLLGFTASGIAAGSVAASAQSFFYGAFTGGIFSVFQSMGAVGVSAGVTATMAMFGFATGAGIGKLVQAEIIHQIPVFHRITGETRILVDHPLFRNLRSITILIREDGNETRRIGFICSFTRSNQIYRYRFQFSKARFDFELQVPRVTGEEWQEFIWLDFANFDGQQLEYVYVLKPRQKKEDK</sequence>
<dbReference type="Pfam" id="PF06140">
    <property type="entry name" value="Ifi-6-16"/>
    <property type="match status" value="1"/>
</dbReference>
<keyword evidence="8" id="KW-1185">Reference proteome</keyword>
<dbReference type="PANTHER" id="PTHR16932:SF18">
    <property type="entry name" value="INTERFERON, ALPHA-INDUCIBLE PROTEIN 27-LIKE 2"/>
    <property type="match status" value="1"/>
</dbReference>
<feature type="transmembrane region" description="Helical" evidence="6">
    <location>
        <begin position="201"/>
        <end position="223"/>
    </location>
</feature>
<organism evidence="7 8">
    <name type="scientific">Oikopleura dioica</name>
    <name type="common">Tunicate</name>
    <dbReference type="NCBI Taxonomy" id="34765"/>
    <lineage>
        <taxon>Eukaryota</taxon>
        <taxon>Metazoa</taxon>
        <taxon>Chordata</taxon>
        <taxon>Tunicata</taxon>
        <taxon>Appendicularia</taxon>
        <taxon>Copelata</taxon>
        <taxon>Oikopleuridae</taxon>
        <taxon>Oikopleura</taxon>
    </lineage>
</organism>
<gene>
    <name evidence="7" type="ORF">OKIOD_LOCUS2855</name>
</gene>
<dbReference type="PANTHER" id="PTHR16932">
    <property type="entry name" value="INTERFERON ALPHA-INDUCIBLE PROTEIN 27"/>
    <property type="match status" value="1"/>
</dbReference>
<dbReference type="Proteomes" id="UP001158576">
    <property type="component" value="Chromosome PAR"/>
</dbReference>
<evidence type="ECO:0000256" key="6">
    <source>
        <dbReference type="SAM" id="Phobius"/>
    </source>
</evidence>
<accession>A0ABN7S1S3</accession>
<keyword evidence="3 6" id="KW-0812">Transmembrane</keyword>
<feature type="transmembrane region" description="Helical" evidence="6">
    <location>
        <begin position="235"/>
        <end position="258"/>
    </location>
</feature>
<comment type="similarity">
    <text evidence="2">Belongs to the IFI6/IFI27 family.</text>
</comment>
<evidence type="ECO:0000256" key="3">
    <source>
        <dbReference type="ARBA" id="ARBA00022692"/>
    </source>
</evidence>
<reference evidence="7 8" key="1">
    <citation type="submission" date="2021-04" db="EMBL/GenBank/DDBJ databases">
        <authorList>
            <person name="Bliznina A."/>
        </authorList>
    </citation>
    <scope>NUCLEOTIDE SEQUENCE [LARGE SCALE GENOMIC DNA]</scope>
</reference>
<evidence type="ECO:0000256" key="1">
    <source>
        <dbReference type="ARBA" id="ARBA00004141"/>
    </source>
</evidence>
<protein>
    <submittedName>
        <fullName evidence="7">Oidioi.mRNA.OKI2018_I69.PAR.g11297.t1.cds</fullName>
    </submittedName>
</protein>
<dbReference type="InterPro" id="IPR009311">
    <property type="entry name" value="IFI6/IFI27-like"/>
</dbReference>
<proteinExistence type="inferred from homology"/>
<keyword evidence="4 6" id="KW-1133">Transmembrane helix</keyword>
<evidence type="ECO:0000256" key="2">
    <source>
        <dbReference type="ARBA" id="ARBA00007262"/>
    </source>
</evidence>
<comment type="subcellular location">
    <subcellularLocation>
        <location evidence="1">Membrane</location>
        <topology evidence="1">Multi-pass membrane protein</topology>
    </subcellularLocation>
</comment>